<dbReference type="InterPro" id="IPR013783">
    <property type="entry name" value="Ig-like_fold"/>
</dbReference>
<dbReference type="EMBL" id="JACIJB010000006">
    <property type="protein sequence ID" value="MBB5660883.1"/>
    <property type="molecule type" value="Genomic_DNA"/>
</dbReference>
<proteinExistence type="predicted"/>
<dbReference type="Proteomes" id="UP000548978">
    <property type="component" value="Unassembled WGS sequence"/>
</dbReference>
<dbReference type="AlphaFoldDB" id="A0A7W9A455"/>
<evidence type="ECO:0008006" key="3">
    <source>
        <dbReference type="Google" id="ProtNLM"/>
    </source>
</evidence>
<comment type="caution">
    <text evidence="1">The sequence shown here is derived from an EMBL/GenBank/DDBJ whole genome shotgun (WGS) entry which is preliminary data.</text>
</comment>
<dbReference type="RefSeq" id="WP_123287005.1">
    <property type="nucleotide sequence ID" value="NZ_JACIJB010000006.1"/>
</dbReference>
<organism evidence="1 2">
    <name type="scientific">Brevundimonas halotolerans</name>
    <dbReference type="NCBI Taxonomy" id="69670"/>
    <lineage>
        <taxon>Bacteria</taxon>
        <taxon>Pseudomonadati</taxon>
        <taxon>Pseudomonadota</taxon>
        <taxon>Alphaproteobacteria</taxon>
        <taxon>Caulobacterales</taxon>
        <taxon>Caulobacteraceae</taxon>
        <taxon>Brevundimonas</taxon>
    </lineage>
</organism>
<evidence type="ECO:0000313" key="1">
    <source>
        <dbReference type="EMBL" id="MBB5660883.1"/>
    </source>
</evidence>
<sequence>MLAGLGLALLLVGCGGDEARPAAAGSAAADTPVAGAGSGWIMPPSVTGLRRDGTESVVSGQADPGGRVVLRTPAGRAYAAVADAEGRFEVRLTAVDGLVLTPEAQSGQETVPAPGRLVILDAARGSAVLISAGGTSRRLGDGPVLSSVDHDGRAVILSGRANPGSDVRVEVPGRGPIQVQADASGHWRIGMDGSPPSEVRVDGQVFAVPSMSVDSGDGAASAINRLEREDGFLLKWQAPDGAPQTSWLPRR</sequence>
<reference evidence="1 2" key="1">
    <citation type="submission" date="2020-08" db="EMBL/GenBank/DDBJ databases">
        <title>Genomic Encyclopedia of Type Strains, Phase IV (KMG-IV): sequencing the most valuable type-strain genomes for metagenomic binning, comparative biology and taxonomic classification.</title>
        <authorList>
            <person name="Goeker M."/>
        </authorList>
    </citation>
    <scope>NUCLEOTIDE SEQUENCE [LARGE SCALE GENOMIC DNA]</scope>
    <source>
        <strain evidence="1 2">DSM 24448</strain>
    </source>
</reference>
<accession>A0A7W9A455</accession>
<evidence type="ECO:0000313" key="2">
    <source>
        <dbReference type="Proteomes" id="UP000548978"/>
    </source>
</evidence>
<keyword evidence="2" id="KW-1185">Reference proteome</keyword>
<protein>
    <recommendedName>
        <fullName evidence="3">Bacterial Ig domain-containing protein</fullName>
    </recommendedName>
</protein>
<gene>
    <name evidence="1" type="ORF">FHS65_001636</name>
</gene>
<dbReference type="OrthoDB" id="7204241at2"/>
<name>A0A7W9A455_9CAUL</name>
<dbReference type="Gene3D" id="2.60.40.10">
    <property type="entry name" value="Immunoglobulins"/>
    <property type="match status" value="1"/>
</dbReference>